<proteinExistence type="inferred from homology"/>
<evidence type="ECO:0000256" key="13">
    <source>
        <dbReference type="ARBA" id="ARBA00023316"/>
    </source>
</evidence>
<evidence type="ECO:0000256" key="15">
    <source>
        <dbReference type="ARBA" id="ARBA00049902"/>
    </source>
</evidence>
<feature type="transmembrane region" description="Helical" evidence="16">
    <location>
        <begin position="316"/>
        <end position="336"/>
    </location>
</feature>
<keyword evidence="6 16" id="KW-0808">Transferase</keyword>
<evidence type="ECO:0000256" key="1">
    <source>
        <dbReference type="ARBA" id="ARBA00004651"/>
    </source>
</evidence>
<dbReference type="EMBL" id="CP011144">
    <property type="protein sequence ID" value="AKC87287.1"/>
    <property type="molecule type" value="Genomic_DNA"/>
</dbReference>
<dbReference type="GO" id="GO:0071555">
    <property type="term" value="P:cell wall organization"/>
    <property type="evidence" value="ECO:0007669"/>
    <property type="project" value="UniProtKB-KW"/>
</dbReference>
<dbReference type="KEGG" id="psuw:WQ53_11510"/>
<keyword evidence="4 16" id="KW-0132">Cell division</keyword>
<dbReference type="PANTHER" id="PTHR30474:SF2">
    <property type="entry name" value="PEPTIDOGLYCAN GLYCOSYLTRANSFERASE FTSW-RELATED"/>
    <property type="match status" value="1"/>
</dbReference>
<feature type="compositionally biased region" description="Low complexity" evidence="17">
    <location>
        <begin position="388"/>
        <end position="418"/>
    </location>
</feature>
<dbReference type="PATRIC" id="fig|314722.6.peg.2492"/>
<dbReference type="PROSITE" id="PS51257">
    <property type="entry name" value="PROKAR_LIPOPROTEIN"/>
    <property type="match status" value="1"/>
</dbReference>
<evidence type="ECO:0000313" key="18">
    <source>
        <dbReference type="EMBL" id="AKC87287.1"/>
    </source>
</evidence>
<evidence type="ECO:0000313" key="19">
    <source>
        <dbReference type="Proteomes" id="UP000033067"/>
    </source>
</evidence>
<keyword evidence="12 16" id="KW-0131">Cell cycle</keyword>
<dbReference type="GO" id="GO:0015648">
    <property type="term" value="F:lipid-linked peptidoglycan transporter activity"/>
    <property type="evidence" value="ECO:0007669"/>
    <property type="project" value="TreeGrafter"/>
</dbReference>
<sequence>MNDLSRQATRLEAIGGRYDPWLTGAALALACLGVVMVGSASVAIGENLGVGPFHYLVRHVLFLGVGIVLAVVVMRTELKTVEKYNQLLLLGCFVLLLLPWLPGLGVSVNGARRWINLGLSRFQVVEAVKVIYIVWLASYLVRFRDDVTATWVAMLKPLGVAVLLVGMLLAQPDFGSATLLLAITAGMLVLGGVNLPRMSLPIVVGLPALAALAIFEPYRMRRITSFLDPWADQLGSGYQLSNALMAVGRGEWFGVGLGASVQKLNYLPEAHTDFIFSVIAEELGFVGVCMVIGLYALLVGRALYLGLKCVEMRRHFPGYIAFGVALWIGMQSFVSIGVNLGMLPTKGLTLPLVSSGGSSVMMTCVAIGLLLRVSYELERAERQRAVRQEAAPAAAPAADAGATSAPPARNAPRPAKAPVSAQASAPAGNPVSAAANVHGAAIGLRGRGTSRIEPTFGGFA</sequence>
<name>A0A0E3Z2B0_9GAMM</name>
<feature type="transmembrane region" description="Helical" evidence="16">
    <location>
        <begin position="122"/>
        <end position="141"/>
    </location>
</feature>
<dbReference type="NCBIfam" id="TIGR02614">
    <property type="entry name" value="ftsW"/>
    <property type="match status" value="1"/>
</dbReference>
<keyword evidence="11 16" id="KW-0472">Membrane</keyword>
<comment type="catalytic activity">
    <reaction evidence="15 16">
        <text>[GlcNAc-(1-&gt;4)-Mur2Ac(oyl-L-Ala-gamma-D-Glu-L-Lys-D-Ala-D-Ala)](n)-di-trans,octa-cis-undecaprenyl diphosphate + beta-D-GlcNAc-(1-&gt;4)-Mur2Ac(oyl-L-Ala-gamma-D-Glu-L-Lys-D-Ala-D-Ala)-di-trans,octa-cis-undecaprenyl diphosphate = [GlcNAc-(1-&gt;4)-Mur2Ac(oyl-L-Ala-gamma-D-Glu-L-Lys-D-Ala-D-Ala)](n+1)-di-trans,octa-cis-undecaprenyl diphosphate + di-trans,octa-cis-undecaprenyl diphosphate + H(+)</text>
        <dbReference type="Rhea" id="RHEA:23708"/>
        <dbReference type="Rhea" id="RHEA-COMP:9602"/>
        <dbReference type="Rhea" id="RHEA-COMP:9603"/>
        <dbReference type="ChEBI" id="CHEBI:15378"/>
        <dbReference type="ChEBI" id="CHEBI:58405"/>
        <dbReference type="ChEBI" id="CHEBI:60033"/>
        <dbReference type="ChEBI" id="CHEBI:78435"/>
        <dbReference type="EC" id="2.4.99.28"/>
    </reaction>
</comment>
<dbReference type="Pfam" id="PF01098">
    <property type="entry name" value="FTSW_RODA_SPOVE"/>
    <property type="match status" value="1"/>
</dbReference>
<evidence type="ECO:0000256" key="17">
    <source>
        <dbReference type="SAM" id="MobiDB-lite"/>
    </source>
</evidence>
<dbReference type="InterPro" id="IPR013437">
    <property type="entry name" value="FtsW"/>
</dbReference>
<gene>
    <name evidence="16" type="primary">ftsW</name>
    <name evidence="18" type="ORF">WQ53_11510</name>
</gene>
<dbReference type="GO" id="GO:0009252">
    <property type="term" value="P:peptidoglycan biosynthetic process"/>
    <property type="evidence" value="ECO:0007669"/>
    <property type="project" value="UniProtKB-UniRule"/>
</dbReference>
<evidence type="ECO:0000256" key="5">
    <source>
        <dbReference type="ARBA" id="ARBA00022676"/>
    </source>
</evidence>
<keyword evidence="9 16" id="KW-0573">Peptidoglycan synthesis</keyword>
<evidence type="ECO:0000256" key="2">
    <source>
        <dbReference type="ARBA" id="ARBA00004752"/>
    </source>
</evidence>
<evidence type="ECO:0000256" key="10">
    <source>
        <dbReference type="ARBA" id="ARBA00022989"/>
    </source>
</evidence>
<evidence type="ECO:0000256" key="12">
    <source>
        <dbReference type="ARBA" id="ARBA00023306"/>
    </source>
</evidence>
<evidence type="ECO:0000256" key="9">
    <source>
        <dbReference type="ARBA" id="ARBA00022984"/>
    </source>
</evidence>
<dbReference type="PANTHER" id="PTHR30474">
    <property type="entry name" value="CELL CYCLE PROTEIN"/>
    <property type="match status" value="1"/>
</dbReference>
<protein>
    <recommendedName>
        <fullName evidence="16">Probable peptidoglycan glycosyltransferase FtsW</fullName>
        <shortName evidence="16">PGT</shortName>
        <ecNumber evidence="16">2.4.99.28</ecNumber>
    </recommendedName>
    <alternativeName>
        <fullName evidence="16">Cell division protein FtsW</fullName>
    </alternativeName>
    <alternativeName>
        <fullName evidence="16">Cell wall polymerase</fullName>
    </alternativeName>
    <alternativeName>
        <fullName evidence="16">Peptidoglycan polymerase</fullName>
        <shortName evidence="16">PG polymerase</shortName>
    </alternativeName>
</protein>
<evidence type="ECO:0000256" key="11">
    <source>
        <dbReference type="ARBA" id="ARBA00023136"/>
    </source>
</evidence>
<evidence type="ECO:0000256" key="8">
    <source>
        <dbReference type="ARBA" id="ARBA00022960"/>
    </source>
</evidence>
<dbReference type="HAMAP" id="MF_00913">
    <property type="entry name" value="PGT_FtsW_proteobact"/>
    <property type="match status" value="1"/>
</dbReference>
<keyword evidence="8 16" id="KW-0133">Cell shape</keyword>
<keyword evidence="13 16" id="KW-0961">Cell wall biogenesis/degradation</keyword>
<dbReference type="GO" id="GO:0005886">
    <property type="term" value="C:plasma membrane"/>
    <property type="evidence" value="ECO:0007669"/>
    <property type="project" value="UniProtKB-SubCell"/>
</dbReference>
<feature type="transmembrane region" description="Helical" evidence="16">
    <location>
        <begin position="148"/>
        <end position="168"/>
    </location>
</feature>
<dbReference type="OrthoDB" id="9768187at2"/>
<keyword evidence="10 16" id="KW-1133">Transmembrane helix</keyword>
<feature type="transmembrane region" description="Helical" evidence="16">
    <location>
        <begin position="21"/>
        <end position="44"/>
    </location>
</feature>
<dbReference type="Proteomes" id="UP000033067">
    <property type="component" value="Chromosome"/>
</dbReference>
<comment type="pathway">
    <text evidence="2 16">Cell wall biogenesis; peptidoglycan biosynthesis.</text>
</comment>
<comment type="subcellular location">
    <subcellularLocation>
        <location evidence="16">Cell inner membrane</location>
        <topology evidence="16">Multi-pass membrane protein</topology>
    </subcellularLocation>
    <subcellularLocation>
        <location evidence="1">Cell membrane</location>
        <topology evidence="1">Multi-pass membrane protein</topology>
    </subcellularLocation>
    <text evidence="16">Localizes to the division septum.</text>
</comment>
<comment type="similarity">
    <text evidence="14 16">Belongs to the SEDS family. FtsW subfamily.</text>
</comment>
<dbReference type="RefSeq" id="WP_052632504.1">
    <property type="nucleotide sequence ID" value="NZ_CP011144.1"/>
</dbReference>
<evidence type="ECO:0000256" key="6">
    <source>
        <dbReference type="ARBA" id="ARBA00022679"/>
    </source>
</evidence>
<evidence type="ECO:0000256" key="3">
    <source>
        <dbReference type="ARBA" id="ARBA00022475"/>
    </source>
</evidence>
<evidence type="ECO:0000256" key="4">
    <source>
        <dbReference type="ARBA" id="ARBA00022618"/>
    </source>
</evidence>
<comment type="function">
    <text evidence="16">Peptidoglycan polymerase that is essential for cell division.</text>
</comment>
<dbReference type="GO" id="GO:0008360">
    <property type="term" value="P:regulation of cell shape"/>
    <property type="evidence" value="ECO:0007669"/>
    <property type="project" value="UniProtKB-KW"/>
</dbReference>
<dbReference type="UniPathway" id="UPA00219"/>
<feature type="transmembrane region" description="Helical" evidence="16">
    <location>
        <begin position="356"/>
        <end position="375"/>
    </location>
</feature>
<feature type="transmembrane region" description="Helical" evidence="16">
    <location>
        <begin position="86"/>
        <end position="102"/>
    </location>
</feature>
<reference evidence="18 19" key="1">
    <citation type="journal article" date="2015" name="Genome Announc.">
        <title>Complete Genome Sequence of Pseudoxanthomonas suwonensis Strain J1, a Cellulose-Degrading Bacterium Isolated from Leaf- and Wood-Enriched Soil.</title>
        <authorList>
            <person name="Hou L."/>
            <person name="Jiang J."/>
            <person name="Xu Z."/>
            <person name="Zhou Y."/>
            <person name="Leung F.C."/>
        </authorList>
    </citation>
    <scope>NUCLEOTIDE SEQUENCE [LARGE SCALE GENOMIC DNA]</scope>
    <source>
        <strain evidence="18 19">J1</strain>
    </source>
</reference>
<accession>A0A0E3Z2B0</accession>
<feature type="transmembrane region" description="Helical" evidence="16">
    <location>
        <begin position="174"/>
        <end position="193"/>
    </location>
</feature>
<evidence type="ECO:0000256" key="16">
    <source>
        <dbReference type="HAMAP-Rule" id="MF_00913"/>
    </source>
</evidence>
<dbReference type="GO" id="GO:0008955">
    <property type="term" value="F:peptidoglycan glycosyltransferase activity"/>
    <property type="evidence" value="ECO:0007669"/>
    <property type="project" value="UniProtKB-UniRule"/>
</dbReference>
<keyword evidence="5 16" id="KW-0328">Glycosyltransferase</keyword>
<keyword evidence="19" id="KW-1185">Reference proteome</keyword>
<feature type="transmembrane region" description="Helical" evidence="16">
    <location>
        <begin position="56"/>
        <end position="74"/>
    </location>
</feature>
<dbReference type="InterPro" id="IPR001182">
    <property type="entry name" value="FtsW/RodA"/>
</dbReference>
<evidence type="ECO:0000256" key="14">
    <source>
        <dbReference type="ARBA" id="ARBA00038053"/>
    </source>
</evidence>
<evidence type="ECO:0000256" key="7">
    <source>
        <dbReference type="ARBA" id="ARBA00022692"/>
    </source>
</evidence>
<keyword evidence="16" id="KW-0997">Cell inner membrane</keyword>
<dbReference type="AlphaFoldDB" id="A0A0E3Z2B0"/>
<dbReference type="GO" id="GO:0043093">
    <property type="term" value="P:FtsZ-dependent cytokinesis"/>
    <property type="evidence" value="ECO:0007669"/>
    <property type="project" value="UniProtKB-UniRule"/>
</dbReference>
<dbReference type="EC" id="2.4.99.28" evidence="16"/>
<dbReference type="GO" id="GO:0032153">
    <property type="term" value="C:cell division site"/>
    <property type="evidence" value="ECO:0007669"/>
    <property type="project" value="UniProtKB-UniRule"/>
</dbReference>
<keyword evidence="7 16" id="KW-0812">Transmembrane</keyword>
<organism evidence="18 19">
    <name type="scientific">Pseudoxanthomonas suwonensis</name>
    <dbReference type="NCBI Taxonomy" id="314722"/>
    <lineage>
        <taxon>Bacteria</taxon>
        <taxon>Pseudomonadati</taxon>
        <taxon>Pseudomonadota</taxon>
        <taxon>Gammaproteobacteria</taxon>
        <taxon>Lysobacterales</taxon>
        <taxon>Lysobacteraceae</taxon>
        <taxon>Pseudoxanthomonas</taxon>
    </lineage>
</organism>
<feature type="region of interest" description="Disordered" evidence="17">
    <location>
        <begin position="388"/>
        <end position="430"/>
    </location>
</feature>
<feature type="transmembrane region" description="Helical" evidence="16">
    <location>
        <begin position="283"/>
        <end position="304"/>
    </location>
</feature>
<feature type="transmembrane region" description="Helical" evidence="16">
    <location>
        <begin position="200"/>
        <end position="218"/>
    </location>
</feature>
<keyword evidence="3 16" id="KW-1003">Cell membrane</keyword>